<evidence type="ECO:0000256" key="1">
    <source>
        <dbReference type="ARBA" id="ARBA00011344"/>
    </source>
</evidence>
<evidence type="ECO:0000259" key="2">
    <source>
        <dbReference type="Pfam" id="PF04542"/>
    </source>
</evidence>
<name>A0A223KMQ2_9BACI</name>
<dbReference type="Gene3D" id="1.10.10.10">
    <property type="entry name" value="Winged helix-like DNA-binding domain superfamily/Winged helix DNA-binding domain"/>
    <property type="match status" value="1"/>
</dbReference>
<dbReference type="SUPFAM" id="SSF88659">
    <property type="entry name" value="Sigma3 and sigma4 domains of RNA polymerase sigma factors"/>
    <property type="match status" value="1"/>
</dbReference>
<dbReference type="InterPro" id="IPR032710">
    <property type="entry name" value="NTF2-like_dom_sf"/>
</dbReference>
<evidence type="ECO:0008006" key="6">
    <source>
        <dbReference type="Google" id="ProtNLM"/>
    </source>
</evidence>
<evidence type="ECO:0000313" key="4">
    <source>
        <dbReference type="EMBL" id="AST90790.1"/>
    </source>
</evidence>
<dbReference type="PANTHER" id="PTHR30173">
    <property type="entry name" value="SIGMA 19 FACTOR"/>
    <property type="match status" value="1"/>
</dbReference>
<dbReference type="GO" id="GO:0003677">
    <property type="term" value="F:DNA binding"/>
    <property type="evidence" value="ECO:0007669"/>
    <property type="project" value="InterPro"/>
</dbReference>
<evidence type="ECO:0000313" key="5">
    <source>
        <dbReference type="Proteomes" id="UP000215224"/>
    </source>
</evidence>
<dbReference type="InterPro" id="IPR014303">
    <property type="entry name" value="RNA_pol_sigma-70_ECF"/>
</dbReference>
<dbReference type="InterPro" id="IPR013324">
    <property type="entry name" value="RNA_pol_sigma_r3/r4-like"/>
</dbReference>
<keyword evidence="5" id="KW-1185">Reference proteome</keyword>
<dbReference type="EMBL" id="CP018866">
    <property type="protein sequence ID" value="AST90790.1"/>
    <property type="molecule type" value="Genomic_DNA"/>
</dbReference>
<dbReference type="NCBIfam" id="TIGR02957">
    <property type="entry name" value="SigX4"/>
    <property type="match status" value="1"/>
</dbReference>
<organism evidence="4 5">
    <name type="scientific">Sutcliffiella cohnii</name>
    <dbReference type="NCBI Taxonomy" id="33932"/>
    <lineage>
        <taxon>Bacteria</taxon>
        <taxon>Bacillati</taxon>
        <taxon>Bacillota</taxon>
        <taxon>Bacilli</taxon>
        <taxon>Bacillales</taxon>
        <taxon>Bacillaceae</taxon>
        <taxon>Sutcliffiella</taxon>
    </lineage>
</organism>
<gene>
    <name evidence="4" type="ORF">BC6307_05575</name>
</gene>
<dbReference type="SUPFAM" id="SSF88946">
    <property type="entry name" value="Sigma2 domain of RNA polymerase sigma factors"/>
    <property type="match status" value="1"/>
</dbReference>
<dbReference type="InterPro" id="IPR013325">
    <property type="entry name" value="RNA_pol_sigma_r2"/>
</dbReference>
<dbReference type="NCBIfam" id="TIGR02937">
    <property type="entry name" value="sigma70-ECF"/>
    <property type="match status" value="1"/>
</dbReference>
<dbReference type="KEGG" id="bcoh:BC6307_05575"/>
<dbReference type="InterPro" id="IPR007627">
    <property type="entry name" value="RNA_pol_sigma70_r2"/>
</dbReference>
<dbReference type="SUPFAM" id="SSF54427">
    <property type="entry name" value="NTF2-like"/>
    <property type="match status" value="1"/>
</dbReference>
<reference evidence="4 5" key="1">
    <citation type="submission" date="2016-12" db="EMBL/GenBank/DDBJ databases">
        <title>The whole genome sequencing and assembly of Bacillus cohnii DSM 6307T strain.</title>
        <authorList>
            <person name="Lee Y.-J."/>
            <person name="Yi H."/>
            <person name="Bahn Y.-S."/>
            <person name="Kim J.F."/>
            <person name="Lee D.-W."/>
        </authorList>
    </citation>
    <scope>NUCLEOTIDE SEQUENCE [LARGE SCALE GENOMIC DNA]</scope>
    <source>
        <strain evidence="4 5">DSM 6307</strain>
    </source>
</reference>
<dbReference type="STRING" id="1314751.GCA_001591425_03825"/>
<dbReference type="AlphaFoldDB" id="A0A223KMQ2"/>
<dbReference type="InterPro" id="IPR036388">
    <property type="entry name" value="WH-like_DNA-bd_sf"/>
</dbReference>
<dbReference type="GO" id="GO:0006352">
    <property type="term" value="P:DNA-templated transcription initiation"/>
    <property type="evidence" value="ECO:0007669"/>
    <property type="project" value="InterPro"/>
</dbReference>
<dbReference type="Gene3D" id="1.10.1740.10">
    <property type="match status" value="1"/>
</dbReference>
<sequence>MEMEEAYTQYKPLLLSISYQMAGSMTEAEDIVHDIFIDFHKIDKNNIKDYKSYLCKMATNRTIDHLKSASKRREHYIGPWLPEPLNTDQDPLHSIEQHDQLSYALLTLLEKLNPVERAVFVLREVFSFSYDEMESFIGKEAANCRKILSRAKKKLHFHESKKKNNVGRDEEEKLINQFVSAVTTGNTDELFQLLKEDAILYSDGGGKVTAAIFPIVSSKRIARFIFGLLQKYSDDTSLSIQMTLINGQPGLFISSDREPSSAVCFEITDQKVTQIFVIRNPEKLTYMLESGRGKK</sequence>
<dbReference type="GO" id="GO:0016987">
    <property type="term" value="F:sigma factor activity"/>
    <property type="evidence" value="ECO:0007669"/>
    <property type="project" value="InterPro"/>
</dbReference>
<feature type="domain" description="RNA polymerase sigma factor 70 region 4 type 2" evidence="3">
    <location>
        <begin position="104"/>
        <end position="155"/>
    </location>
</feature>
<feature type="domain" description="RNA polymerase sigma-70 region 2" evidence="2">
    <location>
        <begin position="7"/>
        <end position="71"/>
    </location>
</feature>
<dbReference type="NCBIfam" id="NF007214">
    <property type="entry name" value="PRK09636.1"/>
    <property type="match status" value="1"/>
</dbReference>
<accession>A0A223KMQ2</accession>
<dbReference type="InterPro" id="IPR013249">
    <property type="entry name" value="RNA_pol_sigma70_r4_t2"/>
</dbReference>
<protein>
    <recommendedName>
        <fullName evidence="6">RNA polymerase sigma-70 factor</fullName>
    </recommendedName>
</protein>
<dbReference type="PANTHER" id="PTHR30173:SF36">
    <property type="entry name" value="ECF RNA POLYMERASE SIGMA FACTOR SIGJ"/>
    <property type="match status" value="1"/>
</dbReference>
<dbReference type="InterPro" id="IPR052704">
    <property type="entry name" value="ECF_Sigma-70_Domain"/>
</dbReference>
<dbReference type="RefSeq" id="WP_066419745.1">
    <property type="nucleotide sequence ID" value="NZ_CP018866.1"/>
</dbReference>
<proteinExistence type="predicted"/>
<evidence type="ECO:0000259" key="3">
    <source>
        <dbReference type="Pfam" id="PF08281"/>
    </source>
</evidence>
<dbReference type="InterPro" id="IPR014284">
    <property type="entry name" value="RNA_pol_sigma-70_dom"/>
</dbReference>
<dbReference type="Pfam" id="PF08281">
    <property type="entry name" value="Sigma70_r4_2"/>
    <property type="match status" value="1"/>
</dbReference>
<comment type="subunit">
    <text evidence="1">Interacts transiently with the RNA polymerase catalytic core formed by RpoA, RpoB, RpoC and RpoZ (2 alpha, 1 beta, 1 beta' and 1 omega subunit) to form the RNA polymerase holoenzyme that can initiate transcription.</text>
</comment>
<dbReference type="Pfam" id="PF04542">
    <property type="entry name" value="Sigma70_r2"/>
    <property type="match status" value="1"/>
</dbReference>
<dbReference type="Proteomes" id="UP000215224">
    <property type="component" value="Chromosome"/>
</dbReference>